<comment type="caution">
    <text evidence="2">The sequence shown here is derived from an EMBL/GenBank/DDBJ whole genome shotgun (WGS) entry which is preliminary data.</text>
</comment>
<organism evidence="2 3">
    <name type="scientific">Goodea atripinnis</name>
    <dbReference type="NCBI Taxonomy" id="208336"/>
    <lineage>
        <taxon>Eukaryota</taxon>
        <taxon>Metazoa</taxon>
        <taxon>Chordata</taxon>
        <taxon>Craniata</taxon>
        <taxon>Vertebrata</taxon>
        <taxon>Euteleostomi</taxon>
        <taxon>Actinopterygii</taxon>
        <taxon>Neopterygii</taxon>
        <taxon>Teleostei</taxon>
        <taxon>Neoteleostei</taxon>
        <taxon>Acanthomorphata</taxon>
        <taxon>Ovalentaria</taxon>
        <taxon>Atherinomorphae</taxon>
        <taxon>Cyprinodontiformes</taxon>
        <taxon>Goodeidae</taxon>
        <taxon>Goodea</taxon>
    </lineage>
</organism>
<keyword evidence="3" id="KW-1185">Reference proteome</keyword>
<sequence>MSSSPKKRKKTHLYSASSTHSPASSTLTASHPPPQNGKARATRNTTPASAHKRNRADTTEQRAHNGRPDLTPRRDKLTQQSVPGRRHGNGIAPTMPPQPHKHTTSLPLQRQPREKHQPVQFHRHCSADPNANDHPSKRGKKKVKKKFISDLRHLSKDKKKKCKEVLILKKKNKKFIL</sequence>
<accession>A0ABV0MFK2</accession>
<evidence type="ECO:0000256" key="1">
    <source>
        <dbReference type="SAM" id="MobiDB-lite"/>
    </source>
</evidence>
<gene>
    <name evidence="2" type="ORF">GOODEAATRI_006505</name>
</gene>
<evidence type="ECO:0000313" key="3">
    <source>
        <dbReference type="Proteomes" id="UP001476798"/>
    </source>
</evidence>
<feature type="compositionally biased region" description="Low complexity" evidence="1">
    <location>
        <begin position="15"/>
        <end position="30"/>
    </location>
</feature>
<name>A0ABV0MFK2_9TELE</name>
<dbReference type="EMBL" id="JAHRIO010000311">
    <property type="protein sequence ID" value="MEQ2157893.1"/>
    <property type="molecule type" value="Genomic_DNA"/>
</dbReference>
<reference evidence="2 3" key="1">
    <citation type="submission" date="2021-06" db="EMBL/GenBank/DDBJ databases">
        <authorList>
            <person name="Palmer J.M."/>
        </authorList>
    </citation>
    <scope>NUCLEOTIDE SEQUENCE [LARGE SCALE GENOMIC DNA]</scope>
    <source>
        <strain evidence="2 3">GA_2019</strain>
        <tissue evidence="2">Muscle</tissue>
    </source>
</reference>
<dbReference type="Proteomes" id="UP001476798">
    <property type="component" value="Unassembled WGS sequence"/>
</dbReference>
<evidence type="ECO:0000313" key="2">
    <source>
        <dbReference type="EMBL" id="MEQ2157893.1"/>
    </source>
</evidence>
<protein>
    <submittedName>
        <fullName evidence="2">Uncharacterized protein</fullName>
    </submittedName>
</protein>
<proteinExistence type="predicted"/>
<feature type="compositionally biased region" description="Basic residues" evidence="1">
    <location>
        <begin position="1"/>
        <end position="12"/>
    </location>
</feature>
<feature type="region of interest" description="Disordered" evidence="1">
    <location>
        <begin position="1"/>
        <end position="159"/>
    </location>
</feature>
<feature type="compositionally biased region" description="Basic and acidic residues" evidence="1">
    <location>
        <begin position="55"/>
        <end position="77"/>
    </location>
</feature>
<feature type="compositionally biased region" description="Basic residues" evidence="1">
    <location>
        <begin position="137"/>
        <end position="146"/>
    </location>
</feature>